<keyword evidence="1" id="KW-0472">Membrane</keyword>
<organism evidence="2 3">
    <name type="scientific">Brevundimonas lenta</name>
    <dbReference type="NCBI Taxonomy" id="424796"/>
    <lineage>
        <taxon>Bacteria</taxon>
        <taxon>Pseudomonadati</taxon>
        <taxon>Pseudomonadota</taxon>
        <taxon>Alphaproteobacteria</taxon>
        <taxon>Caulobacterales</taxon>
        <taxon>Caulobacteraceae</taxon>
        <taxon>Brevundimonas</taxon>
    </lineage>
</organism>
<keyword evidence="1" id="KW-1133">Transmembrane helix</keyword>
<sequence>MASRSLRLLRNLLIAALIAAASTWGLAAFWRAIGGGDLPLHGWIALLIGTLGTVGLAWALMALAFKSEREGWDDRVDNTLDPGRDDSDRN</sequence>
<accession>A0A7W6JBY5</accession>
<protein>
    <submittedName>
        <fullName evidence="2">Uncharacterized protein</fullName>
    </submittedName>
</protein>
<name>A0A7W6JBY5_9CAUL</name>
<dbReference type="AlphaFoldDB" id="A0A7W6JBY5"/>
<feature type="transmembrane region" description="Helical" evidence="1">
    <location>
        <begin position="12"/>
        <end position="30"/>
    </location>
</feature>
<keyword evidence="3" id="KW-1185">Reference proteome</keyword>
<proteinExistence type="predicted"/>
<reference evidence="2 3" key="1">
    <citation type="submission" date="2020-08" db="EMBL/GenBank/DDBJ databases">
        <title>Genomic Encyclopedia of Type Strains, Phase IV (KMG-IV): sequencing the most valuable type-strain genomes for metagenomic binning, comparative biology and taxonomic classification.</title>
        <authorList>
            <person name="Goeker M."/>
        </authorList>
    </citation>
    <scope>NUCLEOTIDE SEQUENCE [LARGE SCALE GENOMIC DNA]</scope>
    <source>
        <strain evidence="2 3">DSM 23960</strain>
    </source>
</reference>
<keyword evidence="1" id="KW-0812">Transmembrane</keyword>
<dbReference type="EMBL" id="JACIDM010000001">
    <property type="protein sequence ID" value="MBB4081361.1"/>
    <property type="molecule type" value="Genomic_DNA"/>
</dbReference>
<dbReference type="RefSeq" id="WP_183201944.1">
    <property type="nucleotide sequence ID" value="NZ_BAAAER010000002.1"/>
</dbReference>
<evidence type="ECO:0000313" key="3">
    <source>
        <dbReference type="Proteomes" id="UP000529946"/>
    </source>
</evidence>
<gene>
    <name evidence="2" type="ORF">GGR12_000200</name>
</gene>
<dbReference type="Proteomes" id="UP000529946">
    <property type="component" value="Unassembled WGS sequence"/>
</dbReference>
<evidence type="ECO:0000256" key="1">
    <source>
        <dbReference type="SAM" id="Phobius"/>
    </source>
</evidence>
<feature type="transmembrane region" description="Helical" evidence="1">
    <location>
        <begin position="42"/>
        <end position="65"/>
    </location>
</feature>
<evidence type="ECO:0000313" key="2">
    <source>
        <dbReference type="EMBL" id="MBB4081361.1"/>
    </source>
</evidence>
<comment type="caution">
    <text evidence="2">The sequence shown here is derived from an EMBL/GenBank/DDBJ whole genome shotgun (WGS) entry which is preliminary data.</text>
</comment>